<accession>A0A1R4HE86</accession>
<organism evidence="1 2">
    <name type="scientific">Crenothrix polyspora</name>
    <dbReference type="NCBI Taxonomy" id="360316"/>
    <lineage>
        <taxon>Bacteria</taxon>
        <taxon>Pseudomonadati</taxon>
        <taxon>Pseudomonadota</taxon>
        <taxon>Gammaproteobacteria</taxon>
        <taxon>Methylococcales</taxon>
        <taxon>Crenotrichaceae</taxon>
        <taxon>Crenothrix</taxon>
    </lineage>
</organism>
<keyword evidence="1" id="KW-0808">Transferase</keyword>
<dbReference type="EMBL" id="FUKJ01000339">
    <property type="protein sequence ID" value="SJM94526.1"/>
    <property type="molecule type" value="Genomic_DNA"/>
</dbReference>
<keyword evidence="2" id="KW-1185">Reference proteome</keyword>
<gene>
    <name evidence="1" type="ORF">CRENPOLYSF2_4030002</name>
</gene>
<dbReference type="GO" id="GO:0016740">
    <property type="term" value="F:transferase activity"/>
    <property type="evidence" value="ECO:0007669"/>
    <property type="project" value="UniProtKB-KW"/>
</dbReference>
<dbReference type="Gene3D" id="3.40.50.2000">
    <property type="entry name" value="Glycogen Phosphorylase B"/>
    <property type="match status" value="1"/>
</dbReference>
<evidence type="ECO:0000313" key="1">
    <source>
        <dbReference type="EMBL" id="SJM94526.1"/>
    </source>
</evidence>
<sequence>MLDVVATRTPSLAYPYPGNSEQTLRIQKLGEQGWVTQLNEGDLNPQTLKTHILQALNQPYPQHTINLNGAVNIGNKIREIIGSR</sequence>
<protein>
    <submittedName>
        <fullName evidence="1">Putative glycosyl transferase</fullName>
    </submittedName>
</protein>
<proteinExistence type="predicted"/>
<name>A0A1R4HE86_9GAMM</name>
<reference evidence="2" key="1">
    <citation type="submission" date="2017-02" db="EMBL/GenBank/DDBJ databases">
        <authorList>
            <person name="Daims H."/>
        </authorList>
    </citation>
    <scope>NUCLEOTIDE SEQUENCE [LARGE SCALE GENOMIC DNA]</scope>
</reference>
<evidence type="ECO:0000313" key="2">
    <source>
        <dbReference type="Proteomes" id="UP000195442"/>
    </source>
</evidence>
<dbReference type="AlphaFoldDB" id="A0A1R4HE86"/>
<dbReference type="Proteomes" id="UP000195442">
    <property type="component" value="Unassembled WGS sequence"/>
</dbReference>